<dbReference type="EMBL" id="LFJN01000006">
    <property type="protein sequence ID" value="KPI42709.1"/>
    <property type="molecule type" value="Genomic_DNA"/>
</dbReference>
<dbReference type="GeneID" id="28734042"/>
<name>A0A0N0NPM2_9EURO</name>
<feature type="compositionally biased region" description="Basic and acidic residues" evidence="1">
    <location>
        <begin position="277"/>
        <end position="287"/>
    </location>
</feature>
<protein>
    <submittedName>
        <fullName evidence="2">Uncharacterized protein</fullName>
    </submittedName>
</protein>
<gene>
    <name evidence="2" type="ORF">AB675_2209</name>
</gene>
<evidence type="ECO:0000256" key="1">
    <source>
        <dbReference type="SAM" id="MobiDB-lite"/>
    </source>
</evidence>
<feature type="region of interest" description="Disordered" evidence="1">
    <location>
        <begin position="250"/>
        <end position="454"/>
    </location>
</feature>
<dbReference type="AlphaFoldDB" id="A0A0N0NPM2"/>
<evidence type="ECO:0000313" key="3">
    <source>
        <dbReference type="Proteomes" id="UP000038010"/>
    </source>
</evidence>
<feature type="compositionally biased region" description="Basic and acidic residues" evidence="1">
    <location>
        <begin position="439"/>
        <end position="454"/>
    </location>
</feature>
<evidence type="ECO:0000313" key="2">
    <source>
        <dbReference type="EMBL" id="KPI42709.1"/>
    </source>
</evidence>
<dbReference type="Proteomes" id="UP000038010">
    <property type="component" value="Unassembled WGS sequence"/>
</dbReference>
<comment type="caution">
    <text evidence="2">The sequence shown here is derived from an EMBL/GenBank/DDBJ whole genome shotgun (WGS) entry which is preliminary data.</text>
</comment>
<sequence>MKTTFNFHKHGIKATAIPGFSSTVYTAAYTLEAIEPKEQFAGGAAERHWFPMKQMIHSAAQDRITQQKKIMLRWEASPQKVAWQNVFESDLTNTAITTQESSPPTESMSTSEETETSVPRPKKRRRLTKEEKFLRAIKQHERFLRLYQQKPSIAMPSESFPPGSMGFVTAYEREQEEAKARRRRKWEEKHAAVAAEALKAQEEAAASHFDILERHTSIVHSSVTTAGTDIANDEAFSAPDASSAIWSTFDPRSLSRHSKPLRPTGLTIFDDASDPTTKPDKQLERKPQHPRLRLLMPTQSKIRRAASQPGPICSNVDPRFLSRHSKPLRPTGFTVFDDASDPSTKPDEQPTYNPQHPRLRLLMPTQLKTRPTDSQPGDPSLQTDADNADVMLAAWGQRHGLEGERTYIEQEGDRKRPADFDASDENSKRARTDSSPQPKLREARTRKVPARYRD</sequence>
<reference evidence="2 3" key="1">
    <citation type="submission" date="2015-06" db="EMBL/GenBank/DDBJ databases">
        <title>Draft genome of the ant-associated black yeast Phialophora attae CBS 131958.</title>
        <authorList>
            <person name="Moreno L.F."/>
            <person name="Stielow B.J."/>
            <person name="de Hoog S."/>
            <person name="Vicente V.A."/>
            <person name="Weiss V.A."/>
            <person name="de Vries M."/>
            <person name="Cruz L.M."/>
            <person name="Souza E.M."/>
        </authorList>
    </citation>
    <scope>NUCLEOTIDE SEQUENCE [LARGE SCALE GENOMIC DNA]</scope>
    <source>
        <strain evidence="2 3">CBS 131958</strain>
    </source>
</reference>
<dbReference type="VEuPathDB" id="FungiDB:AB675_2209"/>
<dbReference type="RefSeq" id="XP_018002672.1">
    <property type="nucleotide sequence ID" value="XM_018142162.1"/>
</dbReference>
<feature type="compositionally biased region" description="Basic and acidic residues" evidence="1">
    <location>
        <begin position="399"/>
        <end position="432"/>
    </location>
</feature>
<proteinExistence type="predicted"/>
<organism evidence="2 3">
    <name type="scientific">Cyphellophora attinorum</name>
    <dbReference type="NCBI Taxonomy" id="1664694"/>
    <lineage>
        <taxon>Eukaryota</taxon>
        <taxon>Fungi</taxon>
        <taxon>Dikarya</taxon>
        <taxon>Ascomycota</taxon>
        <taxon>Pezizomycotina</taxon>
        <taxon>Eurotiomycetes</taxon>
        <taxon>Chaetothyriomycetidae</taxon>
        <taxon>Chaetothyriales</taxon>
        <taxon>Cyphellophoraceae</taxon>
        <taxon>Cyphellophora</taxon>
    </lineage>
</organism>
<feature type="region of interest" description="Disordered" evidence="1">
    <location>
        <begin position="94"/>
        <end position="128"/>
    </location>
</feature>
<feature type="compositionally biased region" description="Low complexity" evidence="1">
    <location>
        <begin position="97"/>
        <end position="111"/>
    </location>
</feature>
<feature type="compositionally biased region" description="Polar residues" evidence="1">
    <location>
        <begin position="366"/>
        <end position="385"/>
    </location>
</feature>
<accession>A0A0N0NPM2</accession>
<keyword evidence="3" id="KW-1185">Reference proteome</keyword>